<evidence type="ECO:0000256" key="2">
    <source>
        <dbReference type="RuleBase" id="RU363015"/>
    </source>
</evidence>
<accession>A0ABS4ZI51</accession>
<dbReference type="InterPro" id="IPR031100">
    <property type="entry name" value="LOG_fam"/>
</dbReference>
<name>A0ABS4ZI51_9MICO</name>
<dbReference type="PANTHER" id="PTHR31223:SF70">
    <property type="entry name" value="LOG FAMILY PROTEIN YJL055W"/>
    <property type="match status" value="1"/>
</dbReference>
<dbReference type="RefSeq" id="WP_165135126.1">
    <property type="nucleotide sequence ID" value="NZ_CP049253.1"/>
</dbReference>
<dbReference type="Proteomes" id="UP001519362">
    <property type="component" value="Unassembled WGS sequence"/>
</dbReference>
<comment type="catalytic activity">
    <reaction evidence="2">
        <text>9-ribosyl-trans-zeatin 5'-phosphate + H2O = trans-zeatin + D-ribose 5-phosphate</text>
        <dbReference type="Rhea" id="RHEA:48564"/>
        <dbReference type="ChEBI" id="CHEBI:15377"/>
        <dbReference type="ChEBI" id="CHEBI:16522"/>
        <dbReference type="ChEBI" id="CHEBI:78346"/>
        <dbReference type="ChEBI" id="CHEBI:87947"/>
        <dbReference type="EC" id="3.2.2.n1"/>
    </reaction>
</comment>
<dbReference type="EMBL" id="JAGIOL010000001">
    <property type="protein sequence ID" value="MBP2436954.1"/>
    <property type="molecule type" value="Genomic_DNA"/>
</dbReference>
<dbReference type="EC" id="3.2.2.n1" evidence="2"/>
<dbReference type="SUPFAM" id="SSF102405">
    <property type="entry name" value="MCP/YpsA-like"/>
    <property type="match status" value="1"/>
</dbReference>
<dbReference type="Gene3D" id="3.40.50.450">
    <property type="match status" value="1"/>
</dbReference>
<comment type="catalytic activity">
    <reaction evidence="2">
        <text>N(6)-(dimethylallyl)adenosine 5'-phosphate + H2O = N(6)-dimethylallyladenine + D-ribose 5-phosphate</text>
        <dbReference type="Rhea" id="RHEA:48560"/>
        <dbReference type="ChEBI" id="CHEBI:15377"/>
        <dbReference type="ChEBI" id="CHEBI:17660"/>
        <dbReference type="ChEBI" id="CHEBI:57526"/>
        <dbReference type="ChEBI" id="CHEBI:78346"/>
        <dbReference type="EC" id="3.2.2.n1"/>
    </reaction>
</comment>
<dbReference type="NCBIfam" id="TIGR00730">
    <property type="entry name" value="Rossman fold protein, TIGR00730 family"/>
    <property type="match status" value="1"/>
</dbReference>
<dbReference type="PANTHER" id="PTHR31223">
    <property type="entry name" value="LOG FAMILY PROTEIN YJL055W"/>
    <property type="match status" value="1"/>
</dbReference>
<comment type="caution">
    <text evidence="3">The sequence shown here is derived from an EMBL/GenBank/DDBJ whole genome shotgun (WGS) entry which is preliminary data.</text>
</comment>
<keyword evidence="4" id="KW-1185">Reference proteome</keyword>
<evidence type="ECO:0000256" key="1">
    <source>
        <dbReference type="ARBA" id="ARBA00006763"/>
    </source>
</evidence>
<keyword evidence="2" id="KW-0378">Hydrolase</keyword>
<proteinExistence type="inferred from homology"/>
<comment type="similarity">
    <text evidence="1 2">Belongs to the LOG family.</text>
</comment>
<evidence type="ECO:0000313" key="3">
    <source>
        <dbReference type="EMBL" id="MBP2436954.1"/>
    </source>
</evidence>
<gene>
    <name evidence="3" type="ORF">JOF34_001540</name>
</gene>
<dbReference type="Pfam" id="PF03641">
    <property type="entry name" value="Lysine_decarbox"/>
    <property type="match status" value="1"/>
</dbReference>
<dbReference type="InterPro" id="IPR005269">
    <property type="entry name" value="LOG"/>
</dbReference>
<sequence>MSASLTLVTVFTGSSEGSSPAYRAAAENVGKTLAGEGVGVVYGGGDVGLMGAVATAARGAGAEVIGVIPRVLVDKEIANDDLTRLEVVDNMHERKMRMAELGDAFVALPGGIGTLEELFEVWTWLQLGIHAKPVALFDVNGFWEPLLALVDTLVREGFVDARFREGLIVTTTPEDLLAQLRGWTPPTPKWTQSAATT</sequence>
<organism evidence="3 4">
    <name type="scientific">Microbacterium amylolyticum</name>
    <dbReference type="NCBI Taxonomy" id="936337"/>
    <lineage>
        <taxon>Bacteria</taxon>
        <taxon>Bacillati</taxon>
        <taxon>Actinomycetota</taxon>
        <taxon>Actinomycetes</taxon>
        <taxon>Micrococcales</taxon>
        <taxon>Microbacteriaceae</taxon>
        <taxon>Microbacterium</taxon>
    </lineage>
</organism>
<evidence type="ECO:0000313" key="4">
    <source>
        <dbReference type="Proteomes" id="UP001519362"/>
    </source>
</evidence>
<reference evidence="3 4" key="1">
    <citation type="submission" date="2021-03" db="EMBL/GenBank/DDBJ databases">
        <title>Sequencing the genomes of 1000 actinobacteria strains.</title>
        <authorList>
            <person name="Klenk H.-P."/>
        </authorList>
    </citation>
    <scope>NUCLEOTIDE SEQUENCE [LARGE SCALE GENOMIC DNA]</scope>
    <source>
        <strain evidence="3 4">DSM 24221</strain>
    </source>
</reference>
<keyword evidence="2" id="KW-0203">Cytokinin biosynthesis</keyword>
<protein>
    <recommendedName>
        <fullName evidence="2">Cytokinin riboside 5'-monophosphate phosphoribohydrolase</fullName>
        <ecNumber evidence="2">3.2.2.n1</ecNumber>
    </recommendedName>
</protein>